<reference evidence="2" key="1">
    <citation type="journal article" date="2000" name="Appl. Environ. Microbiol.">
        <title>Characterization and cloning of the genes encoding enterocin 1071A and enterocin 1071B, two antimicrobial peptides produced by Enterococcus faecalis BFE 1071.</title>
        <authorList>
            <person name="Balla E."/>
            <person name="Dicks L.M."/>
            <person name="Du Toit M."/>
            <person name="Van Der Merwe M.J."/>
            <person name="Holzapfel W.H."/>
        </authorList>
    </citation>
    <scope>NUCLEOTIDE SEQUENCE</scope>
    <source>
        <strain evidence="2">BFE 1071</strain>
        <plasmid evidence="2">pEF1071</plasmid>
    </source>
</reference>
<dbReference type="InterPro" id="IPR008687">
    <property type="entry name" value="MobC"/>
</dbReference>
<dbReference type="AlphaFoldDB" id="Q8GFD8"/>
<accession>Q8GFD8</accession>
<name>Q8GFD8_ENTFL</name>
<evidence type="ECO:0000313" key="2">
    <source>
        <dbReference type="EMBL" id="AAN76341.1"/>
    </source>
</evidence>
<organism evidence="2">
    <name type="scientific">Enterococcus faecalis</name>
    <name type="common">Streptococcus faecalis</name>
    <dbReference type="NCBI Taxonomy" id="1351"/>
    <lineage>
        <taxon>Bacteria</taxon>
        <taxon>Bacillati</taxon>
        <taxon>Bacillota</taxon>
        <taxon>Bacilli</taxon>
        <taxon>Lactobacillales</taxon>
        <taxon>Enterococcaceae</taxon>
        <taxon>Enterococcus</taxon>
    </lineage>
</organism>
<protein>
    <submittedName>
        <fullName evidence="2">MobC</fullName>
    </submittedName>
</protein>
<dbReference type="RefSeq" id="WP_011117545.1">
    <property type="nucleotide sequence ID" value="NZ_CABGTU010000018.1"/>
</dbReference>
<geneLocation type="plasmid" evidence="2">
    <name>pEF1071</name>
</geneLocation>
<proteinExistence type="predicted"/>
<reference evidence="2" key="2">
    <citation type="journal article" date="2005" name="Int. J. Food Microbiol.">
        <title>Molecular analysis of the gene cluster involved in the production and secretion of enterocins 1071A and 1071B and of the genes responsible for the replication and transfer of plasmid pEF1071.</title>
        <authorList>
            <person name="Balla E."/>
            <person name="Dicks L.M."/>
        </authorList>
    </citation>
    <scope>NUCLEOTIDE SEQUENCE</scope>
    <source>
        <strain evidence="2">BFE 1071</strain>
        <plasmid evidence="2">pEF1071</plasmid>
    </source>
</reference>
<evidence type="ECO:0000259" key="1">
    <source>
        <dbReference type="Pfam" id="PF05713"/>
    </source>
</evidence>
<gene>
    <name evidence="2" type="primary">mobC</name>
</gene>
<dbReference type="Pfam" id="PF05713">
    <property type="entry name" value="MobC"/>
    <property type="match status" value="1"/>
</dbReference>
<sequence length="127" mass="14842">MTEEKEQGVNRKSPKKRHYTQVNFRLTEAEKERWQKQASSLNMTLPKFSKHLINLFFDSGTIKQPKIDKQQGTEIARHLAKLGGNVNQIAKWCNTHQHDISDVQAKRLAENLAHVQKELKQVWQQLN</sequence>
<feature type="domain" description="Bacterial mobilisation" evidence="1">
    <location>
        <begin position="77"/>
        <end position="122"/>
    </location>
</feature>
<keyword evidence="2" id="KW-0614">Plasmid</keyword>
<dbReference type="EMBL" id="AF164559">
    <property type="protein sequence ID" value="AAN76341.1"/>
    <property type="molecule type" value="Genomic_DNA"/>
</dbReference>